<dbReference type="Gene3D" id="3.20.20.80">
    <property type="entry name" value="Glycosidases"/>
    <property type="match status" value="1"/>
</dbReference>
<dbReference type="InterPro" id="IPR029070">
    <property type="entry name" value="Chitinase_insertion_sf"/>
</dbReference>
<keyword evidence="17" id="KW-0812">Transmembrane</keyword>
<dbReference type="PROSITE" id="PS51910">
    <property type="entry name" value="GH18_2"/>
    <property type="match status" value="1"/>
</dbReference>
<gene>
    <name evidence="21" type="ORF">LEL_04014</name>
</gene>
<evidence type="ECO:0000256" key="17">
    <source>
        <dbReference type="SAM" id="Phobius"/>
    </source>
</evidence>
<dbReference type="SUPFAM" id="SSF54556">
    <property type="entry name" value="Chitinase insertion domain"/>
    <property type="match status" value="1"/>
</dbReference>
<keyword evidence="22" id="KW-1185">Reference proteome</keyword>
<evidence type="ECO:0000256" key="11">
    <source>
        <dbReference type="ARBA" id="ARBA00023295"/>
    </source>
</evidence>
<dbReference type="PROSITE" id="PS51782">
    <property type="entry name" value="LYSM"/>
    <property type="match status" value="1"/>
</dbReference>
<evidence type="ECO:0000313" key="21">
    <source>
        <dbReference type="EMBL" id="OAA77191.1"/>
    </source>
</evidence>
<keyword evidence="7 15" id="KW-0378">Hydrolase</keyword>
<dbReference type="InterPro" id="IPR018392">
    <property type="entry name" value="LysM"/>
</dbReference>
<evidence type="ECO:0000256" key="8">
    <source>
        <dbReference type="ARBA" id="ARBA00023024"/>
    </source>
</evidence>
<dbReference type="SMART" id="SM00636">
    <property type="entry name" value="Glyco_18"/>
    <property type="match status" value="1"/>
</dbReference>
<evidence type="ECO:0000256" key="13">
    <source>
        <dbReference type="ARBA" id="ARBA00044955"/>
    </source>
</evidence>
<keyword evidence="6 14" id="KW-0147">Chitin-binding</keyword>
<proteinExistence type="inferred from homology"/>
<dbReference type="InterPro" id="IPR001002">
    <property type="entry name" value="Chitin-bd_1"/>
</dbReference>
<feature type="domain" description="LysM" evidence="19">
    <location>
        <begin position="797"/>
        <end position="844"/>
    </location>
</feature>
<evidence type="ECO:0000256" key="14">
    <source>
        <dbReference type="PROSITE-ProRule" id="PRU00261"/>
    </source>
</evidence>
<dbReference type="InterPro" id="IPR001223">
    <property type="entry name" value="Glyco_hydro18_cat"/>
</dbReference>
<feature type="transmembrane region" description="Helical" evidence="17">
    <location>
        <begin position="1590"/>
        <end position="1607"/>
    </location>
</feature>
<dbReference type="SUPFAM" id="SSF51445">
    <property type="entry name" value="(Trans)glycosidases"/>
    <property type="match status" value="1"/>
</dbReference>
<feature type="disulfide bond" evidence="14">
    <location>
        <begin position="63"/>
        <end position="67"/>
    </location>
</feature>
<comment type="caution">
    <text evidence="14">Lacks conserved residue(s) required for the propagation of feature annotation.</text>
</comment>
<dbReference type="EMBL" id="AZHF01000003">
    <property type="protein sequence ID" value="OAA77191.1"/>
    <property type="molecule type" value="Genomic_DNA"/>
</dbReference>
<keyword evidence="8" id="KW-0146">Chitin degradation</keyword>
<keyword evidence="9" id="KW-0843">Virulence</keyword>
<comment type="catalytic activity">
    <reaction evidence="1">
        <text>Random endo-hydrolysis of N-acetyl-beta-D-glucosaminide (1-&gt;4)-beta-linkages in chitin and chitodextrins.</text>
        <dbReference type="EC" id="3.2.1.14"/>
    </reaction>
</comment>
<feature type="domain" description="Chitin-binding type-1" evidence="18">
    <location>
        <begin position="1"/>
        <end position="69"/>
    </location>
</feature>
<evidence type="ECO:0000259" key="18">
    <source>
        <dbReference type="PROSITE" id="PS50941"/>
    </source>
</evidence>
<dbReference type="GO" id="GO:0008843">
    <property type="term" value="F:endochitinase activity"/>
    <property type="evidence" value="ECO:0007669"/>
    <property type="project" value="UniProtKB-EC"/>
</dbReference>
<evidence type="ECO:0000256" key="3">
    <source>
        <dbReference type="ARBA" id="ARBA00008682"/>
    </source>
</evidence>
<dbReference type="InterPro" id="IPR036861">
    <property type="entry name" value="Endochitinase-like_sf"/>
</dbReference>
<feature type="compositionally biased region" description="Low complexity" evidence="16">
    <location>
        <begin position="1418"/>
        <end position="1427"/>
    </location>
</feature>
<feature type="transmembrane region" description="Helical" evidence="17">
    <location>
        <begin position="1479"/>
        <end position="1506"/>
    </location>
</feature>
<feature type="region of interest" description="Disordered" evidence="16">
    <location>
        <begin position="1399"/>
        <end position="1443"/>
    </location>
</feature>
<feature type="disulfide bond" evidence="14">
    <location>
        <begin position="24"/>
        <end position="36"/>
    </location>
</feature>
<evidence type="ECO:0000256" key="12">
    <source>
        <dbReference type="ARBA" id="ARBA00023326"/>
    </source>
</evidence>
<comment type="similarity">
    <text evidence="13">Belongs to the secreted LysM effector family.</text>
</comment>
<evidence type="ECO:0000256" key="10">
    <source>
        <dbReference type="ARBA" id="ARBA00023277"/>
    </source>
</evidence>
<comment type="subcellular location">
    <subcellularLocation>
        <location evidence="2">Secreted</location>
    </subcellularLocation>
</comment>
<evidence type="ECO:0000256" key="15">
    <source>
        <dbReference type="RuleBase" id="RU000489"/>
    </source>
</evidence>
<feature type="transmembrane region" description="Helical" evidence="17">
    <location>
        <begin position="1560"/>
        <end position="1578"/>
    </location>
</feature>
<dbReference type="PROSITE" id="PS01095">
    <property type="entry name" value="GH18_1"/>
    <property type="match status" value="1"/>
</dbReference>
<evidence type="ECO:0000256" key="4">
    <source>
        <dbReference type="ARBA" id="ARBA00012729"/>
    </source>
</evidence>
<dbReference type="InterPro" id="IPR053214">
    <property type="entry name" value="LysM12-like"/>
</dbReference>
<comment type="similarity">
    <text evidence="3">Belongs to the glycosyl hydrolase 18 family. Chitinase class V subfamily.</text>
</comment>
<comment type="caution">
    <text evidence="21">The sequence shown here is derived from an EMBL/GenBank/DDBJ whole genome shotgun (WGS) entry which is preliminary data.</text>
</comment>
<accession>A0A162MG46</accession>
<reference evidence="21 22" key="1">
    <citation type="journal article" date="2016" name="Genome Biol. Evol.">
        <title>Divergent and convergent evolution of fungal pathogenicity.</title>
        <authorList>
            <person name="Shang Y."/>
            <person name="Xiao G."/>
            <person name="Zheng P."/>
            <person name="Cen K."/>
            <person name="Zhan S."/>
            <person name="Wang C."/>
        </authorList>
    </citation>
    <scope>NUCLEOTIDE SEQUENCE [LARGE SCALE GENOMIC DNA]</scope>
    <source>
        <strain evidence="21 22">RCEF 1005</strain>
    </source>
</reference>
<dbReference type="PANTHER" id="PTHR47700:SF2">
    <property type="entry name" value="CHITINASE"/>
    <property type="match status" value="1"/>
</dbReference>
<keyword evidence="14" id="KW-1015">Disulfide bond</keyword>
<evidence type="ECO:0000256" key="16">
    <source>
        <dbReference type="SAM" id="MobiDB-lite"/>
    </source>
</evidence>
<keyword evidence="12" id="KW-0624">Polysaccharide degradation</keyword>
<protein>
    <recommendedName>
        <fullName evidence="4">chitinase</fullName>
        <ecNumber evidence="4">3.2.1.14</ecNumber>
    </recommendedName>
</protein>
<evidence type="ECO:0000256" key="2">
    <source>
        <dbReference type="ARBA" id="ARBA00004613"/>
    </source>
</evidence>
<feature type="compositionally biased region" description="Polar residues" evidence="16">
    <location>
        <begin position="1408"/>
        <end position="1417"/>
    </location>
</feature>
<dbReference type="SUPFAM" id="SSF57016">
    <property type="entry name" value="Plant lectins/antimicrobial peptides"/>
    <property type="match status" value="1"/>
</dbReference>
<keyword evidence="5" id="KW-0964">Secreted</keyword>
<dbReference type="Gene3D" id="3.10.50.10">
    <property type="match status" value="1"/>
</dbReference>
<dbReference type="GO" id="GO:0000272">
    <property type="term" value="P:polysaccharide catabolic process"/>
    <property type="evidence" value="ECO:0007669"/>
    <property type="project" value="UniProtKB-KW"/>
</dbReference>
<feature type="transmembrane region" description="Helical" evidence="17">
    <location>
        <begin position="1518"/>
        <end position="1540"/>
    </location>
</feature>
<evidence type="ECO:0000256" key="7">
    <source>
        <dbReference type="ARBA" id="ARBA00022801"/>
    </source>
</evidence>
<feature type="transmembrane region" description="Helical" evidence="17">
    <location>
        <begin position="1303"/>
        <end position="1330"/>
    </location>
</feature>
<feature type="disulfide bond" evidence="14">
    <location>
        <begin position="29"/>
        <end position="43"/>
    </location>
</feature>
<dbReference type="GO" id="GO:0006032">
    <property type="term" value="P:chitin catabolic process"/>
    <property type="evidence" value="ECO:0007669"/>
    <property type="project" value="UniProtKB-KW"/>
</dbReference>
<dbReference type="InterPro" id="IPR017853">
    <property type="entry name" value="GH"/>
</dbReference>
<evidence type="ECO:0000256" key="6">
    <source>
        <dbReference type="ARBA" id="ARBA00022669"/>
    </source>
</evidence>
<dbReference type="EC" id="3.2.1.14" evidence="4"/>
<dbReference type="Gene3D" id="3.30.60.10">
    <property type="entry name" value="Endochitinase-like"/>
    <property type="match status" value="1"/>
</dbReference>
<dbReference type="SMART" id="SM00270">
    <property type="entry name" value="ChtBD1"/>
    <property type="match status" value="1"/>
</dbReference>
<dbReference type="CDD" id="cd00118">
    <property type="entry name" value="LysM"/>
    <property type="match status" value="1"/>
</dbReference>
<dbReference type="GO" id="GO:0008061">
    <property type="term" value="F:chitin binding"/>
    <property type="evidence" value="ECO:0007669"/>
    <property type="project" value="UniProtKB-UniRule"/>
</dbReference>
<dbReference type="OrthoDB" id="2603at2759"/>
<feature type="domain" description="GH18" evidence="20">
    <location>
        <begin position="81"/>
        <end position="441"/>
    </location>
</feature>
<feature type="compositionally biased region" description="Basic and acidic residues" evidence="16">
    <location>
        <begin position="1066"/>
        <end position="1075"/>
    </location>
</feature>
<dbReference type="Gene3D" id="2.60.120.560">
    <property type="entry name" value="Exo-inulinase, domain 1"/>
    <property type="match status" value="1"/>
</dbReference>
<evidence type="ECO:0000259" key="19">
    <source>
        <dbReference type="PROSITE" id="PS51782"/>
    </source>
</evidence>
<evidence type="ECO:0000313" key="22">
    <source>
        <dbReference type="Proteomes" id="UP000076881"/>
    </source>
</evidence>
<feature type="transmembrane region" description="Helical" evidence="17">
    <location>
        <begin position="1342"/>
        <end position="1364"/>
    </location>
</feature>
<dbReference type="PANTHER" id="PTHR47700">
    <property type="entry name" value="V CHITINASE, PUTATIVE (AFU_ORTHOLOGUE AFUA_6G13720)-RELATED"/>
    <property type="match status" value="1"/>
</dbReference>
<dbReference type="Gene3D" id="3.10.350.10">
    <property type="entry name" value="LysM domain"/>
    <property type="match status" value="1"/>
</dbReference>
<evidence type="ECO:0000256" key="5">
    <source>
        <dbReference type="ARBA" id="ARBA00022525"/>
    </source>
</evidence>
<dbReference type="InterPro" id="IPR036779">
    <property type="entry name" value="LysM_dom_sf"/>
</dbReference>
<evidence type="ECO:0000256" key="1">
    <source>
        <dbReference type="ARBA" id="ARBA00000822"/>
    </source>
</evidence>
<keyword evidence="11 15" id="KW-0326">Glycosidase</keyword>
<evidence type="ECO:0000256" key="9">
    <source>
        <dbReference type="ARBA" id="ARBA00023026"/>
    </source>
</evidence>
<dbReference type="Proteomes" id="UP000076881">
    <property type="component" value="Unassembled WGS sequence"/>
</dbReference>
<dbReference type="CDD" id="cd00035">
    <property type="entry name" value="ChtBD1"/>
    <property type="match status" value="1"/>
</dbReference>
<feature type="region of interest" description="Disordered" evidence="16">
    <location>
        <begin position="1045"/>
        <end position="1190"/>
    </location>
</feature>
<dbReference type="InterPro" id="IPR011583">
    <property type="entry name" value="Chitinase_II/V-like_cat"/>
</dbReference>
<dbReference type="GO" id="GO:0005576">
    <property type="term" value="C:extracellular region"/>
    <property type="evidence" value="ECO:0007669"/>
    <property type="project" value="UniProtKB-SubCell"/>
</dbReference>
<evidence type="ECO:0000259" key="20">
    <source>
        <dbReference type="PROSITE" id="PS51910"/>
    </source>
</evidence>
<sequence>MCGTVQPETVARPHGSDLATLRPCHLDCCCNVWGFCGTTDEFCGPVPARQAPSAPQPVAKPGCIYNCGAGIAKTGLPRSSFISIGYFEGYGISRRCNGLDIQDIDTSKYTHIHFAFATMTPGDYQVDMAPIVNQYYYFKRLNSTRRVLSFGGWMFSPDKDAYRVFREGVLGANRDLMAQNIATFIMSEGLDGVDINWEYPPAPDAPAIPTSDPREAENYYLFLQTLRSTLPSDKSVSFAAPASFWYLHGSLAAKIISFVDYVVYMTYDLYDQRDFGDMWADSGCPGRMCLRSHLNATETLNALSMITKAGVPRKKIAVGVASYGQSFQMTDPQCTGPMCTHTGNASGSTPGRCTNTSGYISNAEIRDILENDPNARKFSDGEKADVLVYNGDQWVSFMDSDTKARRINMYKALNFLGTADWAISLDDLGVVNDDDDDDEGSDDLGLGRFPDLVFEVKDERIKKKDRAPSLPNEQQKETAPPLAIAATAMWSMDNWGGELSLYSGGTLPELSEAEKEAAEAEEAAWYAEMASRQKWFEENFDPTTVNPAAFTPLFEEKEGELTHKVKFRCEEGAWYSTTQCSLQCQGGLCTETYDGEVVCSSCNATTDEQPYKREEFRDVFADSSMSDWKVYSGQFDVSAAGLSAEAATESEAIVYSHKMADFTFEADLTFPSAGADGDAGLVFRATHPDSYGAGSYYAGLNPNSGELFLSRMPSNVQLASAKMNTQARGTIHIKVQAVNETISIYVGDASTAQLVQKDATFNSGFNGVRVQNTSATFTNIEMIPVVRQRGILDNCSSFYRAVAGDTCQAIADKHDSISLAQLHSWNPALQHDCSGLKTDYFYCVAREDNFRFQTKYNSDCSGAVHKEVALSGNEGRCIDTGCAVASLDIASGGDCPSGQVQISYWEQPGCAGRWFGYGYTSRDTCSALWTNGWKFGSLHLRCADPWVDCVSLGTCVVDEEPAQGICDAPRKDLPASSSAADGVLSQSERLAADRGTIEPMGAAGRNVIEPLNVRWKLGVWPPPPASKGRSLGLAGLALVESSVRVRLSQGPGPRSSRVESSASKGRVRDRSDKHSPAGSTPRSSWHRRPQPSESEKPGQPPKTTDRPPIMSEPTTPSSPRPKTRRNISFANINWDPRRPSASHQRPASAHPTADNGRNRPSALRSISFAHPSQPKKQHSAVTHAHNRPGAPPRALSFCDTRFTPSGPNLALRQGSVSGPFAFLNPTTAIFDIHGAEGLADGEDAEQGKRARVRWNAREFRKGRHVFVLPRAAPLAHRLRTTSHPKRVLLGIWRMFTVFPYWDVSWLIGVSFTVGCALFIACGFFYWLPIAYPETEFAHETDVAGGLTSFIGATLFQIGAFLLMLESWNDRAETKFGGAMEDFFAERFSFRRGAVRGSAHLEKEHSQDGETPSASSNMTTTTTTTTTTGDEESANPENGAGAAARTEQQAYAASRIGNTNPFGERQWQWLPSWHDVRTHYIYEIGFLASATMSLGATIFYLCGILALPGIHLSVQAKWGAYYLPYLVGGILFALASVFYILETQPNWYTPQPFKIGWHIGFFNLLGGVGWTLAASFGYCGAHWCDYQSELSLIWASIAFTFGSALQWYESLDKYVFVIED</sequence>
<dbReference type="STRING" id="1081108.A0A162MG46"/>
<dbReference type="Pfam" id="PF00704">
    <property type="entry name" value="Glyco_hydro_18"/>
    <property type="match status" value="1"/>
</dbReference>
<dbReference type="PROSITE" id="PS50941">
    <property type="entry name" value="CHIT_BIND_I_2"/>
    <property type="match status" value="1"/>
</dbReference>
<name>A0A162MG46_CORDF</name>
<keyword evidence="17" id="KW-0472">Membrane</keyword>
<organism evidence="21 22">
    <name type="scientific">Akanthomyces lecanii RCEF 1005</name>
    <dbReference type="NCBI Taxonomy" id="1081108"/>
    <lineage>
        <taxon>Eukaryota</taxon>
        <taxon>Fungi</taxon>
        <taxon>Dikarya</taxon>
        <taxon>Ascomycota</taxon>
        <taxon>Pezizomycotina</taxon>
        <taxon>Sordariomycetes</taxon>
        <taxon>Hypocreomycetidae</taxon>
        <taxon>Hypocreales</taxon>
        <taxon>Cordycipitaceae</taxon>
        <taxon>Akanthomyces</taxon>
        <taxon>Cordyceps confragosa</taxon>
    </lineage>
</organism>
<keyword evidence="17" id="KW-1133">Transmembrane helix</keyword>
<dbReference type="InterPro" id="IPR001579">
    <property type="entry name" value="Glyco_hydro_18_chit_AS"/>
</dbReference>
<keyword evidence="10" id="KW-0119">Carbohydrate metabolism</keyword>